<feature type="region of interest" description="Disordered" evidence="1">
    <location>
        <begin position="277"/>
        <end position="304"/>
    </location>
</feature>
<evidence type="ECO:0000313" key="5">
    <source>
        <dbReference type="Proteomes" id="UP000315017"/>
    </source>
</evidence>
<dbReference type="Pfam" id="PF07587">
    <property type="entry name" value="PSD1"/>
    <property type="match status" value="1"/>
</dbReference>
<keyword evidence="5" id="KW-1185">Reference proteome</keyword>
<dbReference type="KEGG" id="aagg:ETAA8_00840"/>
<feature type="compositionally biased region" description="Basic and acidic residues" evidence="1">
    <location>
        <begin position="286"/>
        <end position="298"/>
    </location>
</feature>
<dbReference type="Proteomes" id="UP000315017">
    <property type="component" value="Chromosome"/>
</dbReference>
<protein>
    <recommendedName>
        <fullName evidence="6">DUF1549 domain-containing protein</fullName>
    </recommendedName>
</protein>
<evidence type="ECO:0000259" key="3">
    <source>
        <dbReference type="Pfam" id="PF07587"/>
    </source>
</evidence>
<evidence type="ECO:0000256" key="1">
    <source>
        <dbReference type="SAM" id="MobiDB-lite"/>
    </source>
</evidence>
<dbReference type="EMBL" id="CP036274">
    <property type="protein sequence ID" value="QDU25023.1"/>
    <property type="molecule type" value="Genomic_DNA"/>
</dbReference>
<dbReference type="PANTHER" id="PTHR35889">
    <property type="entry name" value="CYCLOINULO-OLIGOSACCHARIDE FRUCTANOTRANSFERASE-RELATED"/>
    <property type="match status" value="1"/>
</dbReference>
<evidence type="ECO:0000259" key="2">
    <source>
        <dbReference type="Pfam" id="PF07583"/>
    </source>
</evidence>
<dbReference type="InterPro" id="IPR022655">
    <property type="entry name" value="DUF1553"/>
</dbReference>
<reference evidence="4 5" key="1">
    <citation type="submission" date="2019-02" db="EMBL/GenBank/DDBJ databases">
        <title>Deep-cultivation of Planctomycetes and their phenomic and genomic characterization uncovers novel biology.</title>
        <authorList>
            <person name="Wiegand S."/>
            <person name="Jogler M."/>
            <person name="Boedeker C."/>
            <person name="Pinto D."/>
            <person name="Vollmers J."/>
            <person name="Rivas-Marin E."/>
            <person name="Kohn T."/>
            <person name="Peeters S.H."/>
            <person name="Heuer A."/>
            <person name="Rast P."/>
            <person name="Oberbeckmann S."/>
            <person name="Bunk B."/>
            <person name="Jeske O."/>
            <person name="Meyerdierks A."/>
            <person name="Storesund J.E."/>
            <person name="Kallscheuer N."/>
            <person name="Luecker S."/>
            <person name="Lage O.M."/>
            <person name="Pohl T."/>
            <person name="Merkel B.J."/>
            <person name="Hornburger P."/>
            <person name="Mueller R.-W."/>
            <person name="Bruemmer F."/>
            <person name="Labrenz M."/>
            <person name="Spormann A.M."/>
            <person name="Op den Camp H."/>
            <person name="Overmann J."/>
            <person name="Amann R."/>
            <person name="Jetten M.S.M."/>
            <person name="Mascher T."/>
            <person name="Medema M.H."/>
            <person name="Devos D.P."/>
            <person name="Kaster A.-K."/>
            <person name="Ovreas L."/>
            <person name="Rohde M."/>
            <person name="Galperin M.Y."/>
            <person name="Jogler C."/>
        </authorList>
    </citation>
    <scope>NUCLEOTIDE SEQUENCE [LARGE SCALE GENOMIC DNA]</scope>
    <source>
        <strain evidence="4 5">ETA_A8</strain>
    </source>
</reference>
<dbReference type="RefSeq" id="WP_145083242.1">
    <property type="nucleotide sequence ID" value="NZ_CP036274.1"/>
</dbReference>
<name>A0A517Y457_9BACT</name>
<dbReference type="OrthoDB" id="229141at2"/>
<dbReference type="InterPro" id="IPR011444">
    <property type="entry name" value="DUF1549"/>
</dbReference>
<evidence type="ECO:0000313" key="4">
    <source>
        <dbReference type="EMBL" id="QDU25023.1"/>
    </source>
</evidence>
<proteinExistence type="predicted"/>
<organism evidence="4 5">
    <name type="scientific">Anatilimnocola aggregata</name>
    <dbReference type="NCBI Taxonomy" id="2528021"/>
    <lineage>
        <taxon>Bacteria</taxon>
        <taxon>Pseudomonadati</taxon>
        <taxon>Planctomycetota</taxon>
        <taxon>Planctomycetia</taxon>
        <taxon>Pirellulales</taxon>
        <taxon>Pirellulaceae</taxon>
        <taxon>Anatilimnocola</taxon>
    </lineage>
</organism>
<gene>
    <name evidence="4" type="ORF">ETAA8_00840</name>
</gene>
<evidence type="ECO:0008006" key="6">
    <source>
        <dbReference type="Google" id="ProtNLM"/>
    </source>
</evidence>
<sequence>MIHYTGEQYMLLKRILVGLFVALAGLTPESVRAENISLRDVIDREVKASWEKEKLAPPARSSDVVFLRRIYLDLIGMIPSYEETTTFLNDSDPQKREKLIDLLLADARYARQQAQVWDLAMLTRNQKVVEGQVGYRNRGRFRQWLAQQFETNEPYDRIAAKILQAEEEGSQLYFAVYNGTDEMVNAVSRFFLATQIQCAKCHNHPYESWTQKDYHGLAGFFVRTMSVEVPGKPEITNQKGKQYLVGEKTVGEALFSLEEIDPKTKKKQTIPIKPKFLTGDELTEPEPPKDYVEPKLKPGELPPKPSFSRREKFIEWMTAKDNPFFAKALANRVWAQFMGRGFVHPVDDFNSSNTPSHPELLRAVETELVAHKFDLKWLIREIVNSESYQAADVGEVTDAMPKFYERARIRPLTVEELTSSLHIAMGLGVESALKTEPSKDLLQYLGEPTDGQGRFQGSLSEHLFLHNGDVFRGLCRPNKGNLSEKLVTGTEDWNEKVERMFLSVLSRPATSEERERFVQYLSVEEKDPKLKGQRMEDALWVLVSGSEFRFNR</sequence>
<dbReference type="AlphaFoldDB" id="A0A517Y457"/>
<dbReference type="Pfam" id="PF07583">
    <property type="entry name" value="PSCyt2"/>
    <property type="match status" value="1"/>
</dbReference>
<feature type="domain" description="DUF1549" evidence="2">
    <location>
        <begin position="42"/>
        <end position="224"/>
    </location>
</feature>
<accession>A0A517Y457</accession>
<feature type="domain" description="DUF1553" evidence="3">
    <location>
        <begin position="309"/>
        <end position="428"/>
    </location>
</feature>
<dbReference type="PANTHER" id="PTHR35889:SF3">
    <property type="entry name" value="F-BOX DOMAIN-CONTAINING PROTEIN"/>
    <property type="match status" value="1"/>
</dbReference>